<proteinExistence type="predicted"/>
<dbReference type="InterPro" id="IPR013969">
    <property type="entry name" value="Oligosacch_biosynth_Alg14"/>
</dbReference>
<dbReference type="Gene3D" id="3.40.50.2000">
    <property type="entry name" value="Glycogen Phosphorylase B"/>
    <property type="match status" value="1"/>
</dbReference>
<dbReference type="Proteomes" id="UP000002212">
    <property type="component" value="Chromosome"/>
</dbReference>
<protein>
    <submittedName>
        <fullName evidence="1">Putative polysaccharide biosynthesis protein</fullName>
    </submittedName>
</protein>
<dbReference type="OrthoDB" id="555447at2"/>
<dbReference type="PATRIC" id="fig|632772.20.peg.5752"/>
<accession>C1AWI2</accession>
<evidence type="ECO:0000313" key="2">
    <source>
        <dbReference type="Proteomes" id="UP000002212"/>
    </source>
</evidence>
<dbReference type="Pfam" id="PF08660">
    <property type="entry name" value="Alg14"/>
    <property type="match status" value="1"/>
</dbReference>
<dbReference type="EMBL" id="AP011115">
    <property type="protein sequence ID" value="BAH53755.1"/>
    <property type="molecule type" value="Genomic_DNA"/>
</dbReference>
<dbReference type="RefSeq" id="WP_015889256.1">
    <property type="nucleotide sequence ID" value="NC_012522.1"/>
</dbReference>
<reference evidence="1 2" key="1">
    <citation type="submission" date="2009-03" db="EMBL/GenBank/DDBJ databases">
        <title>Comparison of the complete genome sequences of Rhodococcus erythropolis PR4 and Rhodococcus opacus B4.</title>
        <authorList>
            <person name="Takarada H."/>
            <person name="Sekine M."/>
            <person name="Hosoyama A."/>
            <person name="Yamada R."/>
            <person name="Fujisawa T."/>
            <person name="Omata S."/>
            <person name="Shimizu A."/>
            <person name="Tsukatani N."/>
            <person name="Tanikawa S."/>
            <person name="Fujita N."/>
            <person name="Harayama S."/>
        </authorList>
    </citation>
    <scope>NUCLEOTIDE SEQUENCE [LARGE SCALE GENOMIC DNA]</scope>
    <source>
        <strain evidence="1 2">B4</strain>
    </source>
</reference>
<dbReference type="SUPFAM" id="SSF53756">
    <property type="entry name" value="UDP-Glycosyltransferase/glycogen phosphorylase"/>
    <property type="match status" value="1"/>
</dbReference>
<dbReference type="HOGENOM" id="CLU_064541_3_0_11"/>
<name>C1AWI2_RHOOB</name>
<dbReference type="GO" id="GO:0006488">
    <property type="term" value="P:dolichol-linked oligosaccharide biosynthetic process"/>
    <property type="evidence" value="ECO:0007669"/>
    <property type="project" value="InterPro"/>
</dbReference>
<dbReference type="AlphaFoldDB" id="C1AWI2"/>
<gene>
    <name evidence="1" type="ordered locus">ROP_55080</name>
</gene>
<dbReference type="STRING" id="632772.ROP_55080"/>
<evidence type="ECO:0000313" key="1">
    <source>
        <dbReference type="EMBL" id="BAH53755.1"/>
    </source>
</evidence>
<organism evidence="1 2">
    <name type="scientific">Rhodococcus opacus (strain B4)</name>
    <dbReference type="NCBI Taxonomy" id="632772"/>
    <lineage>
        <taxon>Bacteria</taxon>
        <taxon>Bacillati</taxon>
        <taxon>Actinomycetota</taxon>
        <taxon>Actinomycetes</taxon>
        <taxon>Mycobacteriales</taxon>
        <taxon>Nocardiaceae</taxon>
        <taxon>Rhodococcus</taxon>
    </lineage>
</organism>
<sequence length="151" mass="16868">MAKILFVCSSGGHLDQLLLLLPPPDGCSLSIATFDKPDAREKIQGYRVHALAWPTNRNLRALAKNSVRALRVLQTERPDIIVSSGAAAAVPFFYLGKVIWRSRTVFIECIDRPKLPTLTARLIKPVTDQYLCQWPGQLDGFPRRVEIGTSR</sequence>
<dbReference type="KEGG" id="rop:ROP_55080"/>